<evidence type="ECO:0000256" key="2">
    <source>
        <dbReference type="SAM" id="MobiDB-lite"/>
    </source>
</evidence>
<gene>
    <name evidence="4" type="ORF">RJ640_000531</name>
</gene>
<dbReference type="Gene3D" id="4.10.60.10">
    <property type="entry name" value="Zinc finger, CCHC-type"/>
    <property type="match status" value="1"/>
</dbReference>
<dbReference type="SMART" id="SM00343">
    <property type="entry name" value="ZnF_C2HC"/>
    <property type="match status" value="1"/>
</dbReference>
<dbReference type="GO" id="GO:0008270">
    <property type="term" value="F:zinc ion binding"/>
    <property type="evidence" value="ECO:0007669"/>
    <property type="project" value="UniProtKB-KW"/>
</dbReference>
<protein>
    <recommendedName>
        <fullName evidence="3">CCHC-type domain-containing protein</fullName>
    </recommendedName>
</protein>
<feature type="compositionally biased region" description="Polar residues" evidence="2">
    <location>
        <begin position="243"/>
        <end position="258"/>
    </location>
</feature>
<proteinExistence type="predicted"/>
<evidence type="ECO:0000256" key="1">
    <source>
        <dbReference type="PROSITE-ProRule" id="PRU00047"/>
    </source>
</evidence>
<dbReference type="EMBL" id="JAVXUO010002766">
    <property type="protein sequence ID" value="KAK2969918.1"/>
    <property type="molecule type" value="Genomic_DNA"/>
</dbReference>
<dbReference type="PANTHER" id="PTHR34676:SF8">
    <property type="entry name" value="TRANSMEMBRANE PROTEIN"/>
    <property type="match status" value="1"/>
</dbReference>
<dbReference type="GO" id="GO:0003676">
    <property type="term" value="F:nucleic acid binding"/>
    <property type="evidence" value="ECO:0007669"/>
    <property type="project" value="InterPro"/>
</dbReference>
<dbReference type="InterPro" id="IPR036875">
    <property type="entry name" value="Znf_CCHC_sf"/>
</dbReference>
<dbReference type="PROSITE" id="PS50158">
    <property type="entry name" value="ZF_CCHC"/>
    <property type="match status" value="1"/>
</dbReference>
<keyword evidence="1" id="KW-0863">Zinc-finger</keyword>
<feature type="domain" description="CCHC-type" evidence="3">
    <location>
        <begin position="265"/>
        <end position="280"/>
    </location>
</feature>
<dbReference type="SUPFAM" id="SSF57756">
    <property type="entry name" value="Retrovirus zinc finger-like domains"/>
    <property type="match status" value="1"/>
</dbReference>
<evidence type="ECO:0000259" key="3">
    <source>
        <dbReference type="PROSITE" id="PS50158"/>
    </source>
</evidence>
<dbReference type="PANTHER" id="PTHR34676">
    <property type="entry name" value="DUF4219 DOMAIN-CONTAINING PROTEIN-RELATED"/>
    <property type="match status" value="1"/>
</dbReference>
<keyword evidence="1" id="KW-0479">Metal-binding</keyword>
<dbReference type="Proteomes" id="UP001187471">
    <property type="component" value="Unassembled WGS sequence"/>
</dbReference>
<name>A0AA88QHH8_9ASTE</name>
<feature type="region of interest" description="Disordered" evidence="2">
    <location>
        <begin position="237"/>
        <end position="258"/>
    </location>
</feature>
<accession>A0AA88QHH8</accession>
<sequence length="348" mass="40277">MRNFRRQDTHVWYVVENGPIISMKDGPDGTKISKGILEMDNHAAHLFSMDDKAKNIINCGLDINEYNRVSACETTREIWRLLEVTHEGTNQVKDTKINMLVQQYEAFKMKEHESINEMYSRFTLIINGLRLLGKIYPEKEVVRKVLRSLPKRCETKLTASQEAKHLNVLKLEELVGSLMTHEITMKIHDEEEITSKKKNLAIKTETSHEPTESSDDSDPEIALITRQFKKCLANNRDGMFRRNPTNQSHQRNNSDWNVNENPDACYECGRTGHIKKYCPQLKNKTANRNNQDFKEKKLKSRKALLTWDDSDESDKEESEDEDVAQLCFMANDDDPKFSIMIFGCGIVD</sequence>
<dbReference type="InterPro" id="IPR001878">
    <property type="entry name" value="Znf_CCHC"/>
</dbReference>
<evidence type="ECO:0000313" key="5">
    <source>
        <dbReference type="Proteomes" id="UP001187471"/>
    </source>
</evidence>
<evidence type="ECO:0000313" key="4">
    <source>
        <dbReference type="EMBL" id="KAK2969918.1"/>
    </source>
</evidence>
<dbReference type="AlphaFoldDB" id="A0AA88QHH8"/>
<reference evidence="4" key="1">
    <citation type="submission" date="2022-12" db="EMBL/GenBank/DDBJ databases">
        <title>Draft genome assemblies for two species of Escallonia (Escalloniales).</title>
        <authorList>
            <person name="Chanderbali A."/>
            <person name="Dervinis C."/>
            <person name="Anghel I."/>
            <person name="Soltis D."/>
            <person name="Soltis P."/>
            <person name="Zapata F."/>
        </authorList>
    </citation>
    <scope>NUCLEOTIDE SEQUENCE</scope>
    <source>
        <strain evidence="4">UCBG92.1500</strain>
        <tissue evidence="4">Leaf</tissue>
    </source>
</reference>
<keyword evidence="5" id="KW-1185">Reference proteome</keyword>
<comment type="caution">
    <text evidence="4">The sequence shown here is derived from an EMBL/GenBank/DDBJ whole genome shotgun (WGS) entry which is preliminary data.</text>
</comment>
<organism evidence="4 5">
    <name type="scientific">Escallonia rubra</name>
    <dbReference type="NCBI Taxonomy" id="112253"/>
    <lineage>
        <taxon>Eukaryota</taxon>
        <taxon>Viridiplantae</taxon>
        <taxon>Streptophyta</taxon>
        <taxon>Embryophyta</taxon>
        <taxon>Tracheophyta</taxon>
        <taxon>Spermatophyta</taxon>
        <taxon>Magnoliopsida</taxon>
        <taxon>eudicotyledons</taxon>
        <taxon>Gunneridae</taxon>
        <taxon>Pentapetalae</taxon>
        <taxon>asterids</taxon>
        <taxon>campanulids</taxon>
        <taxon>Escalloniales</taxon>
        <taxon>Escalloniaceae</taxon>
        <taxon>Escallonia</taxon>
    </lineage>
</organism>
<keyword evidence="1" id="KW-0862">Zinc</keyword>
<dbReference type="Pfam" id="PF14223">
    <property type="entry name" value="Retrotran_gag_2"/>
    <property type="match status" value="1"/>
</dbReference>